<protein>
    <recommendedName>
        <fullName evidence="6">Rad50/SbcC-type AAA domain-containing protein</fullName>
    </recommendedName>
</protein>
<dbReference type="Gene3D" id="3.40.50.300">
    <property type="entry name" value="P-loop containing nucleotide triphosphate hydrolases"/>
    <property type="match status" value="2"/>
</dbReference>
<dbReference type="Pfam" id="PF02463">
    <property type="entry name" value="SMC_N"/>
    <property type="match status" value="1"/>
</dbReference>
<feature type="domain" description="Peptidase S24/S26A/S26B/S26C" evidence="2">
    <location>
        <begin position="1160"/>
        <end position="1233"/>
    </location>
</feature>
<dbReference type="Proteomes" id="UP000237819">
    <property type="component" value="Unassembled WGS sequence"/>
</dbReference>
<dbReference type="SUPFAM" id="SSF51306">
    <property type="entry name" value="LexA/Signal peptidase"/>
    <property type="match status" value="2"/>
</dbReference>
<proteinExistence type="predicted"/>
<dbReference type="InterPro" id="IPR015927">
    <property type="entry name" value="Peptidase_S24_S26A/B/C"/>
</dbReference>
<accession>A0A2S8GQA1</accession>
<dbReference type="Gene3D" id="2.10.109.10">
    <property type="entry name" value="Umud Fragment, subunit A"/>
    <property type="match status" value="2"/>
</dbReference>
<dbReference type="InterPro" id="IPR003395">
    <property type="entry name" value="RecF/RecN/SMC_N"/>
</dbReference>
<dbReference type="Pfam" id="PF00717">
    <property type="entry name" value="Peptidase_S24"/>
    <property type="match status" value="1"/>
</dbReference>
<name>A0A2S8GQA1_9BACT</name>
<dbReference type="PANTHER" id="PTHR32182:SF0">
    <property type="entry name" value="DNA REPLICATION AND REPAIR PROTEIN RECF"/>
    <property type="match status" value="1"/>
</dbReference>
<dbReference type="EMBL" id="PUHZ01000009">
    <property type="protein sequence ID" value="PQO46618.1"/>
    <property type="molecule type" value="Genomic_DNA"/>
</dbReference>
<dbReference type="CDD" id="cd06529">
    <property type="entry name" value="S24_LexA-like"/>
    <property type="match status" value="1"/>
</dbReference>
<dbReference type="AlphaFoldDB" id="A0A2S8GQA1"/>
<keyword evidence="1" id="KW-0175">Coiled coil</keyword>
<reference evidence="4 5" key="1">
    <citation type="submission" date="2018-02" db="EMBL/GenBank/DDBJ databases">
        <title>Comparative genomes isolates from brazilian mangrove.</title>
        <authorList>
            <person name="Araujo J.E."/>
            <person name="Taketani R.G."/>
            <person name="Silva M.C.P."/>
            <person name="Loureco M.V."/>
            <person name="Andreote F.D."/>
        </authorList>
    </citation>
    <scope>NUCLEOTIDE SEQUENCE [LARGE SCALE GENOMIC DNA]</scope>
    <source>
        <strain evidence="4 5">Nap-Phe MGV</strain>
    </source>
</reference>
<evidence type="ECO:0000259" key="3">
    <source>
        <dbReference type="Pfam" id="PF02463"/>
    </source>
</evidence>
<dbReference type="GO" id="GO:0000731">
    <property type="term" value="P:DNA synthesis involved in DNA repair"/>
    <property type="evidence" value="ECO:0007669"/>
    <property type="project" value="TreeGrafter"/>
</dbReference>
<evidence type="ECO:0000313" key="4">
    <source>
        <dbReference type="EMBL" id="PQO46618.1"/>
    </source>
</evidence>
<dbReference type="GO" id="GO:0006302">
    <property type="term" value="P:double-strand break repair"/>
    <property type="evidence" value="ECO:0007669"/>
    <property type="project" value="TreeGrafter"/>
</dbReference>
<dbReference type="InterPro" id="IPR039418">
    <property type="entry name" value="LexA-like"/>
</dbReference>
<feature type="coiled-coil region" evidence="1">
    <location>
        <begin position="303"/>
        <end position="334"/>
    </location>
</feature>
<evidence type="ECO:0000256" key="1">
    <source>
        <dbReference type="SAM" id="Coils"/>
    </source>
</evidence>
<evidence type="ECO:0000259" key="2">
    <source>
        <dbReference type="Pfam" id="PF00717"/>
    </source>
</evidence>
<comment type="caution">
    <text evidence="4">The sequence shown here is derived from an EMBL/GenBank/DDBJ whole genome shotgun (WGS) entry which is preliminary data.</text>
</comment>
<organism evidence="4 5">
    <name type="scientific">Blastopirellula marina</name>
    <dbReference type="NCBI Taxonomy" id="124"/>
    <lineage>
        <taxon>Bacteria</taxon>
        <taxon>Pseudomonadati</taxon>
        <taxon>Planctomycetota</taxon>
        <taxon>Planctomycetia</taxon>
        <taxon>Pirellulales</taxon>
        <taxon>Pirellulaceae</taxon>
        <taxon>Blastopirellula</taxon>
    </lineage>
</organism>
<evidence type="ECO:0008006" key="6">
    <source>
        <dbReference type="Google" id="ProtNLM"/>
    </source>
</evidence>
<sequence>MIVNNELDPRSQSVVNELLSDGKITFGKKAVGKLSENAKKSLGYIAGRLDELQQEKTRTIVDLLESDWTDLEIPEPIDFDFQNQSNPGKSWTLHSLESLSFRGLAPAGEVWTYDFEGQSHLIYGPNGCGKSSLLGAISWCLTGRVFRDDQAPAAPSQVEAFSDADAPKRLADRPDALSLLDVEGNSHSPSEEYYVAVKFIDEVSKDCIYLKRHSVEGLSFSSNGDDWTTNSQDLESSISELDIELQVLMPARLNHLSFGKNPDLIALFSKMIGLDQLEQIGQIARQVTTSARTEANKLSKTPLKEVERQIAGKIETLRNQARNTRIANAALLKDKLPLPSADVFKAFAAYLEEEKSNSLGLLVSELGLSIPHKDDMQETDRFDADLDKLSQQVAFALESIQKPLLNSFTLLDTSKWPSPTALAEMEDSLEKFLRDTLSTIQDRFIWWKETQTNPKSSLLLAAAEQYLADSEECPLCDQDIDHDKQLQANLSRLRPLAVNPILKKSLEDLSRSLQDRLSGIVSPEYQKRSDTSNVNSVTSDWARFKTITCPGLLQNIATKWDDSISRLASELFPLLEQDDPTLTESYDDDFKKEFTDLEQAFARSRSFVSLARQAAHSRERLAQKLNDLLQAPELSKESLLLAIMSGKDTSNILKTIGACISTTSELQELTTTRISLQNRIELLNTIANATEELKPLENLVRHQTRELFASVDPRVKSLYQKLYDNELLQVDMVTPGHAANQDLKDQFNVYVRSGNERVPMGPFSNAGRLRAIALSFAFALIEQNSARLKLCVFDDPALSLDDEHRGRFFMHLVSPFLDERQVILATHYETFYKQGELFFNGNVKTKLIPRRTYSDAVCFEPADLLDRLESAITEGGGNWREYGNNLRRWTERVLHHLSAFTPEPFVVFNNLGLSISNYKGITDPRVANTQRDQIIAAFESPQFEAIKHRCAHDEDPTETEVRDGFTQLKGCNKAVRKEIERLRRIRNHDIQGMAIEHRPSIQCTALTHEIEEHQILVFASAAASTSGAGIDLHDSETVDVGRLSYCVAKSDRIAPIAYAGQTLIVDNNETRPNAGDLVVAEHGGTRFLRRYWTVDHNIYLESVNSAAPVDPAILTGGECLIRRIVGVLFDAVSVSTSRQTDEWAHGNSHSLPALRGFRGIRVIGSSMEPIARTGQMVLVKEHEDVTALPAGTLACIDTESDGVLFKRIYRRDREFILCSANPNDLIDPIVIGAQAIISVYRVCGVLFETSND</sequence>
<dbReference type="SUPFAM" id="SSF52540">
    <property type="entry name" value="P-loop containing nucleoside triphosphate hydrolases"/>
    <property type="match status" value="1"/>
</dbReference>
<gene>
    <name evidence="4" type="ORF">C5Y93_09130</name>
</gene>
<dbReference type="InterPro" id="IPR036286">
    <property type="entry name" value="LexA/Signal_pep-like_sf"/>
</dbReference>
<dbReference type="PANTHER" id="PTHR32182">
    <property type="entry name" value="DNA REPLICATION AND REPAIR PROTEIN RECF"/>
    <property type="match status" value="1"/>
</dbReference>
<dbReference type="InterPro" id="IPR027417">
    <property type="entry name" value="P-loop_NTPase"/>
</dbReference>
<evidence type="ECO:0000313" key="5">
    <source>
        <dbReference type="Proteomes" id="UP000237819"/>
    </source>
</evidence>
<feature type="domain" description="RecF/RecN/SMC N-terminal" evidence="3">
    <location>
        <begin position="99"/>
        <end position="836"/>
    </location>
</feature>